<keyword evidence="6" id="KW-0788">Thiol protease</keyword>
<dbReference type="GO" id="GO:0004843">
    <property type="term" value="F:cysteine-type deubiquitinase activity"/>
    <property type="evidence" value="ECO:0007669"/>
    <property type="project" value="UniProtKB-EC"/>
</dbReference>
<keyword evidence="5" id="KW-0378">Hydrolase</keyword>
<feature type="domain" description="DUF3645" evidence="8">
    <location>
        <begin position="93"/>
        <end position="132"/>
    </location>
</feature>
<dbReference type="InterPro" id="IPR051346">
    <property type="entry name" value="OTU_Deubiquitinase"/>
</dbReference>
<dbReference type="Pfam" id="PF12359">
    <property type="entry name" value="DUF3645"/>
    <property type="match status" value="1"/>
</dbReference>
<proteinExistence type="predicted"/>
<evidence type="ECO:0000256" key="3">
    <source>
        <dbReference type="ARBA" id="ARBA00022670"/>
    </source>
</evidence>
<organism evidence="9 10">
    <name type="scientific">Myriangium duriaei CBS 260.36</name>
    <dbReference type="NCBI Taxonomy" id="1168546"/>
    <lineage>
        <taxon>Eukaryota</taxon>
        <taxon>Fungi</taxon>
        <taxon>Dikarya</taxon>
        <taxon>Ascomycota</taxon>
        <taxon>Pezizomycotina</taxon>
        <taxon>Dothideomycetes</taxon>
        <taxon>Dothideomycetidae</taxon>
        <taxon>Myriangiales</taxon>
        <taxon>Myriangiaceae</taxon>
        <taxon>Myriangium</taxon>
    </lineage>
</organism>
<dbReference type="EMBL" id="ML996090">
    <property type="protein sequence ID" value="KAF2149714.1"/>
    <property type="molecule type" value="Genomic_DNA"/>
</dbReference>
<evidence type="ECO:0000256" key="2">
    <source>
        <dbReference type="ARBA" id="ARBA00012759"/>
    </source>
</evidence>
<dbReference type="EC" id="3.4.19.12" evidence="2"/>
<feature type="region of interest" description="Disordered" evidence="7">
    <location>
        <begin position="525"/>
        <end position="555"/>
    </location>
</feature>
<feature type="compositionally biased region" description="Acidic residues" evidence="7">
    <location>
        <begin position="527"/>
        <end position="541"/>
    </location>
</feature>
<reference evidence="9" key="1">
    <citation type="journal article" date="2020" name="Stud. Mycol.">
        <title>101 Dothideomycetes genomes: a test case for predicting lifestyles and emergence of pathogens.</title>
        <authorList>
            <person name="Haridas S."/>
            <person name="Albert R."/>
            <person name="Binder M."/>
            <person name="Bloem J."/>
            <person name="Labutti K."/>
            <person name="Salamov A."/>
            <person name="Andreopoulos B."/>
            <person name="Baker S."/>
            <person name="Barry K."/>
            <person name="Bills G."/>
            <person name="Bluhm B."/>
            <person name="Cannon C."/>
            <person name="Castanera R."/>
            <person name="Culley D."/>
            <person name="Daum C."/>
            <person name="Ezra D."/>
            <person name="Gonzalez J."/>
            <person name="Henrissat B."/>
            <person name="Kuo A."/>
            <person name="Liang C."/>
            <person name="Lipzen A."/>
            <person name="Lutzoni F."/>
            <person name="Magnuson J."/>
            <person name="Mondo S."/>
            <person name="Nolan M."/>
            <person name="Ohm R."/>
            <person name="Pangilinan J."/>
            <person name="Park H.-J."/>
            <person name="Ramirez L."/>
            <person name="Alfaro M."/>
            <person name="Sun H."/>
            <person name="Tritt A."/>
            <person name="Yoshinaga Y."/>
            <person name="Zwiers L.-H."/>
            <person name="Turgeon B."/>
            <person name="Goodwin S."/>
            <person name="Spatafora J."/>
            <person name="Crous P."/>
            <person name="Grigoriev I."/>
        </authorList>
    </citation>
    <scope>NUCLEOTIDE SEQUENCE</scope>
    <source>
        <strain evidence="9">CBS 260.36</strain>
    </source>
</reference>
<name>A0A9P4MH71_9PEZI</name>
<evidence type="ECO:0000256" key="7">
    <source>
        <dbReference type="SAM" id="MobiDB-lite"/>
    </source>
</evidence>
<evidence type="ECO:0000313" key="9">
    <source>
        <dbReference type="EMBL" id="KAF2149714.1"/>
    </source>
</evidence>
<dbReference type="Proteomes" id="UP000799439">
    <property type="component" value="Unassembled WGS sequence"/>
</dbReference>
<sequence length="724" mass="82140">MVNSREELGKQLLGTQHFFNKCFRDIVDESDENFSYIIEPNPSDKTIVLVESSSNFWTESTENPLLLIKGLIAGGVLGFVFSQKRWRVNYGLDPSRKPPIRLALPFRAKDSPTPRSEFTVVFSHPDVVIVLTCLSYYYGGLNDLELELAFGSLLKSDEADIEYREWVEDAPSLPHAFHQLAGININDRSQCANDVFPHLRKAKRAVDYFLSHIVFPKEMKQFPQKLSASGWDIGKVKTNPTTGFSGTNDSKLLLPLDVHHLDLKEKRHTNALVLEHLLRSENTIQLMQRSSLAKAWLTKLTSGTKEAAVFFNDNDELCAVDRRGIVETLQTSPYVKQLDRCVIFLDEAHTRGTDLQLPRYYCAAVTLEPNLTKDRLVQACMRIRELGRGQSVVFCVPEEIQMKILQDTERVNTSIQVIDILAWAIHETSLDLHRSIPLWAYQGVRFEQQQRTWDQCTNVTGIEMTQTQAEQFLEDESRTIRKRYYPTPSSAHPSIPVKPNNNPTLAAISTRCATFAHLEFSSTALQEEQERELSPEIEEERQTERPPPAGPLAHSIHPDVKRFVQTDVFRAKSPAFISAFHSLRDLSLAKSFDVRQFPADLLATLDFVHTVRLSSETLCVDRFLRPAQWILTSSAGSSTATAPAVQHMLIISPYEAQELLPQIRSGEKVTLHLYAPRPTLAYRPLDGLRLCPLPPPPRAWSVPDSLVQQLNLFAGQLYFFSFEE</sequence>
<keyword evidence="3" id="KW-0645">Protease</keyword>
<comment type="caution">
    <text evidence="9">The sequence shown here is derived from an EMBL/GenBank/DDBJ whole genome shotgun (WGS) entry which is preliminary data.</text>
</comment>
<evidence type="ECO:0000256" key="4">
    <source>
        <dbReference type="ARBA" id="ARBA00022786"/>
    </source>
</evidence>
<gene>
    <name evidence="9" type="ORF">K461DRAFT_329009</name>
</gene>
<dbReference type="GO" id="GO:0006508">
    <property type="term" value="P:proteolysis"/>
    <property type="evidence" value="ECO:0007669"/>
    <property type="project" value="UniProtKB-KW"/>
</dbReference>
<comment type="catalytic activity">
    <reaction evidence="1">
        <text>Thiol-dependent hydrolysis of ester, thioester, amide, peptide and isopeptide bonds formed by the C-terminal Gly of ubiquitin (a 76-residue protein attached to proteins as an intracellular targeting signal).</text>
        <dbReference type="EC" id="3.4.19.12"/>
    </reaction>
</comment>
<evidence type="ECO:0000256" key="1">
    <source>
        <dbReference type="ARBA" id="ARBA00000707"/>
    </source>
</evidence>
<keyword evidence="4" id="KW-0833">Ubl conjugation pathway</keyword>
<evidence type="ECO:0000256" key="5">
    <source>
        <dbReference type="ARBA" id="ARBA00022801"/>
    </source>
</evidence>
<keyword evidence="10" id="KW-1185">Reference proteome</keyword>
<dbReference type="AlphaFoldDB" id="A0A9P4MH71"/>
<protein>
    <recommendedName>
        <fullName evidence="2">ubiquitinyl hydrolase 1</fullName>
        <ecNumber evidence="2">3.4.19.12</ecNumber>
    </recommendedName>
</protein>
<dbReference type="InterPro" id="IPR022105">
    <property type="entry name" value="DUF3645"/>
</dbReference>
<evidence type="ECO:0000256" key="6">
    <source>
        <dbReference type="ARBA" id="ARBA00022807"/>
    </source>
</evidence>
<evidence type="ECO:0000313" key="10">
    <source>
        <dbReference type="Proteomes" id="UP000799439"/>
    </source>
</evidence>
<dbReference type="OrthoDB" id="3182339at2759"/>
<dbReference type="PANTHER" id="PTHR13367:SF34">
    <property type="match status" value="1"/>
</dbReference>
<accession>A0A9P4MH71</accession>
<dbReference type="PANTHER" id="PTHR13367">
    <property type="entry name" value="UBIQUITIN THIOESTERASE"/>
    <property type="match status" value="1"/>
</dbReference>
<evidence type="ECO:0000259" key="8">
    <source>
        <dbReference type="Pfam" id="PF12359"/>
    </source>
</evidence>